<dbReference type="STRING" id="1499966.U14_04011"/>
<dbReference type="InterPro" id="IPR038718">
    <property type="entry name" value="SNF2-like_sf"/>
</dbReference>
<dbReference type="CDD" id="cd18793">
    <property type="entry name" value="SF2_C_SNF"/>
    <property type="match status" value="1"/>
</dbReference>
<proteinExistence type="predicted"/>
<dbReference type="InterPro" id="IPR025202">
    <property type="entry name" value="PLD-like_dom"/>
</dbReference>
<keyword evidence="5" id="KW-1185">Reference proteome</keyword>
<dbReference type="GO" id="GO:0004386">
    <property type="term" value="F:helicase activity"/>
    <property type="evidence" value="ECO:0007669"/>
    <property type="project" value="UniProtKB-KW"/>
</dbReference>
<dbReference type="SUPFAM" id="SSF52540">
    <property type="entry name" value="P-loop containing nucleoside triphosphate hydrolases"/>
    <property type="match status" value="2"/>
</dbReference>
<keyword evidence="4" id="KW-0067">ATP-binding</keyword>
<evidence type="ECO:0000313" key="5">
    <source>
        <dbReference type="Proteomes" id="UP000030700"/>
    </source>
</evidence>
<organism evidence="4">
    <name type="scientific">Candidatus Moduliflexus flocculans</name>
    <dbReference type="NCBI Taxonomy" id="1499966"/>
    <lineage>
        <taxon>Bacteria</taxon>
        <taxon>Candidatus Moduliflexota</taxon>
        <taxon>Candidatus Moduliflexia</taxon>
        <taxon>Candidatus Moduliflexales</taxon>
        <taxon>Candidatus Moduliflexaceae</taxon>
    </lineage>
</organism>
<dbReference type="InterPro" id="IPR027417">
    <property type="entry name" value="P-loop_NTPase"/>
</dbReference>
<dbReference type="InterPro" id="IPR049730">
    <property type="entry name" value="SNF2/RAD54-like_C"/>
</dbReference>
<dbReference type="Proteomes" id="UP000030700">
    <property type="component" value="Unassembled WGS sequence"/>
</dbReference>
<dbReference type="GO" id="GO:0016787">
    <property type="term" value="F:hydrolase activity"/>
    <property type="evidence" value="ECO:0007669"/>
    <property type="project" value="UniProtKB-KW"/>
</dbReference>
<dbReference type="Pfam" id="PF00271">
    <property type="entry name" value="Helicase_C"/>
    <property type="match status" value="1"/>
</dbReference>
<protein>
    <submittedName>
        <fullName evidence="4">SNF2/RAD54 family helicase</fullName>
    </submittedName>
</protein>
<evidence type="ECO:0000259" key="2">
    <source>
        <dbReference type="PROSITE" id="PS51192"/>
    </source>
</evidence>
<dbReference type="SMART" id="SM00487">
    <property type="entry name" value="DEXDc"/>
    <property type="match status" value="1"/>
</dbReference>
<feature type="domain" description="Helicase C-terminal" evidence="3">
    <location>
        <begin position="684"/>
        <end position="853"/>
    </location>
</feature>
<evidence type="ECO:0000259" key="3">
    <source>
        <dbReference type="PROSITE" id="PS51194"/>
    </source>
</evidence>
<evidence type="ECO:0000256" key="1">
    <source>
        <dbReference type="ARBA" id="ARBA00022801"/>
    </source>
</evidence>
<dbReference type="Gene3D" id="3.40.50.10810">
    <property type="entry name" value="Tandem AAA-ATPase domain"/>
    <property type="match status" value="2"/>
</dbReference>
<dbReference type="CDD" id="cd09178">
    <property type="entry name" value="PLDc_N_Snf2_like"/>
    <property type="match status" value="1"/>
</dbReference>
<name>A0A0S6W3W8_9BACT</name>
<dbReference type="EMBL" id="DF820459">
    <property type="protein sequence ID" value="GAK52755.1"/>
    <property type="molecule type" value="Genomic_DNA"/>
</dbReference>
<dbReference type="HOGENOM" id="CLU_008466_1_0_0"/>
<dbReference type="InterPro" id="IPR014001">
    <property type="entry name" value="Helicase_ATP-bd"/>
</dbReference>
<gene>
    <name evidence="4" type="ORF">U14_04011</name>
</gene>
<dbReference type="AlphaFoldDB" id="A0A0S6W3W8"/>
<keyword evidence="4" id="KW-0547">Nucleotide-binding</keyword>
<accession>A0A0S6W3W8</accession>
<keyword evidence="1" id="KW-0378">Hydrolase</keyword>
<keyword evidence="4" id="KW-0347">Helicase</keyword>
<dbReference type="InterPro" id="IPR001650">
    <property type="entry name" value="Helicase_C-like"/>
</dbReference>
<dbReference type="PROSITE" id="PS51194">
    <property type="entry name" value="HELICASE_CTER"/>
    <property type="match status" value="1"/>
</dbReference>
<dbReference type="Pfam" id="PF13091">
    <property type="entry name" value="PLDc_2"/>
    <property type="match status" value="1"/>
</dbReference>
<reference evidence="4" key="1">
    <citation type="journal article" date="2015" name="PeerJ">
        <title>First genomic representation of candidate bacterial phylum KSB3 points to enhanced environmental sensing as a trigger of wastewater bulking.</title>
        <authorList>
            <person name="Sekiguchi Y."/>
            <person name="Ohashi A."/>
            <person name="Parks D.H."/>
            <person name="Yamauchi T."/>
            <person name="Tyson G.W."/>
            <person name="Hugenholtz P."/>
        </authorList>
    </citation>
    <scope>NUCLEOTIDE SEQUENCE [LARGE SCALE GENOMIC DNA]</scope>
</reference>
<dbReference type="Gene3D" id="3.40.50.300">
    <property type="entry name" value="P-loop containing nucleotide triphosphate hydrolases"/>
    <property type="match status" value="1"/>
</dbReference>
<dbReference type="PROSITE" id="PS51192">
    <property type="entry name" value="HELICASE_ATP_BIND_1"/>
    <property type="match status" value="1"/>
</dbReference>
<dbReference type="SMART" id="SM00490">
    <property type="entry name" value="HELICc"/>
    <property type="match status" value="1"/>
</dbReference>
<dbReference type="PANTHER" id="PTHR45766">
    <property type="entry name" value="DNA ANNEALING HELICASE AND ENDONUCLEASE ZRANB3 FAMILY MEMBER"/>
    <property type="match status" value="1"/>
</dbReference>
<feature type="domain" description="Helicase ATP-binding" evidence="2">
    <location>
        <begin position="266"/>
        <end position="419"/>
    </location>
</feature>
<dbReference type="PANTHER" id="PTHR45766:SF6">
    <property type="entry name" value="SWI_SNF-RELATED MATRIX-ASSOCIATED ACTIN-DEPENDENT REGULATOR OF CHROMATIN SUBFAMILY A-LIKE PROTEIN 1"/>
    <property type="match status" value="1"/>
</dbReference>
<sequence>MTHTKFFTNEQGNTLLKRFAGVFEHLPNIAFFDALVGYFRASGYFAIRPYLEHVPRIRILVGINVDRIVAQYHAQGVLFKSDPQMAVEDFRQAMKADIQSAAYTKETEDGILQFIDDVASGKVQIKAHPHRKLHAKIYIFRPEHFNEYFSGEVITGSSNLTVPGLGNSESSNYEFNVALRDYEDVKFAADEFEKLWNEGVDVLPVDVRNVATRTYLNETFTPYDIYLKFLIEYFGKNVEFDPNNLGDLPEGFKRLSYQIEAVEQGFDLLKRHNGFFLADVVGLGKTVVGALIAKKFFYYNDFPSHISTTLIVTPPAIRPYWRETLDKFGLKNYEIVNNGSLHTIAHPEKYDLILVDEAHKFRNDTSDAYNELQKLCKSPSSRRMKEGGYAPKKVVLISATPLNNRPADIRNLVLLFQDGKRSTLPGESNLISFFADVTEAFRDAQKLPLEEARAKVAELYQNVREKVITPLTIRRTRTDLLEHDDYKQDLDAQGIVFPHIVPPCHILYELEPALEQLYDDTMASLSLPPEQGGLTYFRYQALRYLVVEKKGRYQNAELASRQLAFMMKTLLVKRLDSSFTAFRASLRRFANATVAMMTMFRNGKIYIAPNLNVSEYILEDKEDELLDKISSLMETDPSIMICTPDDFEPEFIEGLRQDDATLRGLLERWDAVTDDPKFETFARELQNALFDPARNPQQKLVVFSESQETTAYLVKRLKALGRDDVVEIHAGNRKEKMPAIRANFDANLPHAQWRNDINIVITTEVLAEGVNLHRANIIVNYDTPWNSTRLMQRIGRVNRIGSPAGNIYIYNFYPTAKVDNDIELRKKAIMKLQAFHSALGEDSQIYSTEEEVGTFGLFEKSPEESRDERLAYLMELRKFKRENPQEFLRLKNMPLRARTGRKNHLLSGGTLTFIKSPKRDAFSFVTKDGELLELTFIEAAKQFHALAPEKAFVLHDQHHAHVNQAISAFHAQIEAERRQEIIVDASLSPYDRKALTLLASLLNAPEISDEQQALIKAAQNAIKIHAYNQLPKKLAQLANSTKKTPMRLDVMLEKLFAILESFPLSGSEHAESLGALTFPSSLRQEQPEIIISESFMTA</sequence>
<evidence type="ECO:0000313" key="4">
    <source>
        <dbReference type="EMBL" id="GAK52755.1"/>
    </source>
</evidence>
<dbReference type="Gene3D" id="3.30.870.10">
    <property type="entry name" value="Endonuclease Chain A"/>
    <property type="match status" value="1"/>
</dbReference>